<dbReference type="AlphaFoldDB" id="A0ABD0Y5I5"/>
<comment type="caution">
    <text evidence="1">The sequence shown here is derived from an EMBL/GenBank/DDBJ whole genome shotgun (WGS) entry which is preliminary data.</text>
</comment>
<evidence type="ECO:0000313" key="1">
    <source>
        <dbReference type="EMBL" id="KAL1122466.1"/>
    </source>
</evidence>
<dbReference type="EMBL" id="JBFDAA010000013">
    <property type="protein sequence ID" value="KAL1122466.1"/>
    <property type="molecule type" value="Genomic_DNA"/>
</dbReference>
<dbReference type="Proteomes" id="UP001558652">
    <property type="component" value="Unassembled WGS sequence"/>
</dbReference>
<evidence type="ECO:0000313" key="2">
    <source>
        <dbReference type="Proteomes" id="UP001558652"/>
    </source>
</evidence>
<protein>
    <submittedName>
        <fullName evidence="1">Uncharacterized protein</fullName>
    </submittedName>
</protein>
<keyword evidence="2" id="KW-1185">Reference proteome</keyword>
<reference evidence="1 2" key="1">
    <citation type="submission" date="2024-07" db="EMBL/GenBank/DDBJ databases">
        <title>Chromosome-level genome assembly of the water stick insect Ranatra chinensis (Heteroptera: Nepidae).</title>
        <authorList>
            <person name="Liu X."/>
        </authorList>
    </citation>
    <scope>NUCLEOTIDE SEQUENCE [LARGE SCALE GENOMIC DNA]</scope>
    <source>
        <strain evidence="1">Cailab_2021Rc</strain>
        <tissue evidence="1">Muscle</tissue>
    </source>
</reference>
<name>A0ABD0Y5I5_9HEMI</name>
<gene>
    <name evidence="1" type="ORF">AAG570_002797</name>
</gene>
<dbReference type="InterPro" id="IPR029016">
    <property type="entry name" value="GAF-like_dom_sf"/>
</dbReference>
<proteinExistence type="predicted"/>
<dbReference type="Gene3D" id="3.30.450.40">
    <property type="match status" value="1"/>
</dbReference>
<dbReference type="SUPFAM" id="SSF55781">
    <property type="entry name" value="GAF domain-like"/>
    <property type="match status" value="1"/>
</dbReference>
<sequence>MTQLTYSEVEEWLDAHPDLSRDYFLRKADVRAINAWLVAHGFLTIEDYMTGGNNKRQAPASAATPNSSKRCLRHDFARSKSRSVFRTHEVITGIPKEAPSSRRSSLKDMRKYSSLPPNSINMLSLLIESKVRLPESGPAHSRAAKREQLRSQGERHFFLTVVRDLATDLDLKSLSQKTVDNLSVLLDADGASLFLVEGPKGGKQCLVSKVFDVHSGASRFLLPGGAPGPTGDNEIQVPWGVGVLGHVADTGETVNLQIACEVRHFITFNLIPVVLCFYYPPDNRHSHCRSLSTA</sequence>
<organism evidence="1 2">
    <name type="scientific">Ranatra chinensis</name>
    <dbReference type="NCBI Taxonomy" id="642074"/>
    <lineage>
        <taxon>Eukaryota</taxon>
        <taxon>Metazoa</taxon>
        <taxon>Ecdysozoa</taxon>
        <taxon>Arthropoda</taxon>
        <taxon>Hexapoda</taxon>
        <taxon>Insecta</taxon>
        <taxon>Pterygota</taxon>
        <taxon>Neoptera</taxon>
        <taxon>Paraneoptera</taxon>
        <taxon>Hemiptera</taxon>
        <taxon>Heteroptera</taxon>
        <taxon>Panheteroptera</taxon>
        <taxon>Nepomorpha</taxon>
        <taxon>Nepidae</taxon>
        <taxon>Ranatrinae</taxon>
        <taxon>Ranatra</taxon>
    </lineage>
</organism>
<accession>A0ABD0Y5I5</accession>